<evidence type="ECO:0000313" key="1">
    <source>
        <dbReference type="EMBL" id="MBX57887.1"/>
    </source>
</evidence>
<dbReference type="EMBL" id="GGEC01077403">
    <property type="protein sequence ID" value="MBX57887.1"/>
    <property type="molecule type" value="Transcribed_RNA"/>
</dbReference>
<reference evidence="1" key="1">
    <citation type="submission" date="2018-02" db="EMBL/GenBank/DDBJ databases">
        <title>Rhizophora mucronata_Transcriptome.</title>
        <authorList>
            <person name="Meera S.P."/>
            <person name="Sreeshan A."/>
            <person name="Augustine A."/>
        </authorList>
    </citation>
    <scope>NUCLEOTIDE SEQUENCE</scope>
    <source>
        <tissue evidence="1">Leaf</tissue>
    </source>
</reference>
<protein>
    <submittedName>
        <fullName evidence="1">Uncharacterized protein</fullName>
    </submittedName>
</protein>
<sequence>MSSMNTFLSCFLIIDSTSGQQDL</sequence>
<name>A0A2P2PT08_RHIMU</name>
<organism evidence="1">
    <name type="scientific">Rhizophora mucronata</name>
    <name type="common">Asiatic mangrove</name>
    <dbReference type="NCBI Taxonomy" id="61149"/>
    <lineage>
        <taxon>Eukaryota</taxon>
        <taxon>Viridiplantae</taxon>
        <taxon>Streptophyta</taxon>
        <taxon>Embryophyta</taxon>
        <taxon>Tracheophyta</taxon>
        <taxon>Spermatophyta</taxon>
        <taxon>Magnoliopsida</taxon>
        <taxon>eudicotyledons</taxon>
        <taxon>Gunneridae</taxon>
        <taxon>Pentapetalae</taxon>
        <taxon>rosids</taxon>
        <taxon>fabids</taxon>
        <taxon>Malpighiales</taxon>
        <taxon>Rhizophoraceae</taxon>
        <taxon>Rhizophora</taxon>
    </lineage>
</organism>
<proteinExistence type="predicted"/>
<dbReference type="AlphaFoldDB" id="A0A2P2PT08"/>
<accession>A0A2P2PT08</accession>